<evidence type="ECO:0000256" key="8">
    <source>
        <dbReference type="PROSITE-ProRule" id="PRU00175"/>
    </source>
</evidence>
<keyword evidence="3" id="KW-0479">Metal-binding</keyword>
<dbReference type="eggNOG" id="KOG0800">
    <property type="taxonomic scope" value="Eukaryota"/>
</dbReference>
<keyword evidence="11" id="KW-1185">Reference proteome</keyword>
<evidence type="ECO:0000313" key="11">
    <source>
        <dbReference type="Proteomes" id="UP000006671"/>
    </source>
</evidence>
<name>D2VN67_NAEGR</name>
<keyword evidence="6" id="KW-1133">Transmembrane helix</keyword>
<dbReference type="InterPro" id="IPR001841">
    <property type="entry name" value="Znf_RING"/>
</dbReference>
<dbReference type="PANTHER" id="PTHR46539:SF1">
    <property type="entry name" value="E3 UBIQUITIN-PROTEIN LIGASE ATL42"/>
    <property type="match status" value="1"/>
</dbReference>
<dbReference type="STRING" id="5762.D2VN67"/>
<evidence type="ECO:0000256" key="5">
    <source>
        <dbReference type="ARBA" id="ARBA00022833"/>
    </source>
</evidence>
<comment type="subcellular location">
    <subcellularLocation>
        <location evidence="1">Membrane</location>
    </subcellularLocation>
</comment>
<dbReference type="PROSITE" id="PS50089">
    <property type="entry name" value="ZF_RING_2"/>
    <property type="match status" value="1"/>
</dbReference>
<dbReference type="GO" id="GO:0008270">
    <property type="term" value="F:zinc ion binding"/>
    <property type="evidence" value="ECO:0007669"/>
    <property type="project" value="UniProtKB-KW"/>
</dbReference>
<evidence type="ECO:0000256" key="3">
    <source>
        <dbReference type="ARBA" id="ARBA00022723"/>
    </source>
</evidence>
<evidence type="ECO:0000256" key="4">
    <source>
        <dbReference type="ARBA" id="ARBA00022771"/>
    </source>
</evidence>
<keyword evidence="7" id="KW-0472">Membrane</keyword>
<gene>
    <name evidence="10" type="ORF">NAEGRDRAFT_70388</name>
</gene>
<proteinExistence type="predicted"/>
<dbReference type="CDD" id="cd16473">
    <property type="entry name" value="RING-H2_RNF103"/>
    <property type="match status" value="1"/>
</dbReference>
<evidence type="ECO:0000256" key="6">
    <source>
        <dbReference type="ARBA" id="ARBA00022989"/>
    </source>
</evidence>
<dbReference type="OMA" id="VIWRIIQ"/>
<keyword evidence="5" id="KW-0862">Zinc</keyword>
<dbReference type="GO" id="GO:0016020">
    <property type="term" value="C:membrane"/>
    <property type="evidence" value="ECO:0007669"/>
    <property type="project" value="UniProtKB-SubCell"/>
</dbReference>
<evidence type="ECO:0000313" key="10">
    <source>
        <dbReference type="EMBL" id="EFC41598.1"/>
    </source>
</evidence>
<dbReference type="KEGG" id="ngr:NAEGRDRAFT_70388"/>
<evidence type="ECO:0000259" key="9">
    <source>
        <dbReference type="PROSITE" id="PS50089"/>
    </source>
</evidence>
<dbReference type="InterPro" id="IPR013083">
    <property type="entry name" value="Znf_RING/FYVE/PHD"/>
</dbReference>
<dbReference type="InParanoid" id="D2VN67"/>
<evidence type="ECO:0000256" key="7">
    <source>
        <dbReference type="ARBA" id="ARBA00023136"/>
    </source>
</evidence>
<dbReference type="GeneID" id="8851233"/>
<dbReference type="EMBL" id="GG738884">
    <property type="protein sequence ID" value="EFC41598.1"/>
    <property type="molecule type" value="Genomic_DNA"/>
</dbReference>
<keyword evidence="2" id="KW-0812">Transmembrane</keyword>
<dbReference type="VEuPathDB" id="AmoebaDB:NAEGRDRAFT_70388"/>
<dbReference type="SMART" id="SM00184">
    <property type="entry name" value="RING"/>
    <property type="match status" value="1"/>
</dbReference>
<dbReference type="PANTHER" id="PTHR46539">
    <property type="entry name" value="E3 UBIQUITIN-PROTEIN LIGASE ATL42"/>
    <property type="match status" value="1"/>
</dbReference>
<feature type="domain" description="RING-type" evidence="9">
    <location>
        <begin position="76"/>
        <end position="118"/>
    </location>
</feature>
<evidence type="ECO:0000256" key="2">
    <source>
        <dbReference type="ARBA" id="ARBA00022692"/>
    </source>
</evidence>
<dbReference type="OrthoDB" id="8062037at2759"/>
<reference evidence="10 11" key="1">
    <citation type="journal article" date="2010" name="Cell">
        <title>The genome of Naegleria gruberi illuminates early eukaryotic versatility.</title>
        <authorList>
            <person name="Fritz-Laylin L.K."/>
            <person name="Prochnik S.E."/>
            <person name="Ginger M.L."/>
            <person name="Dacks J.B."/>
            <person name="Carpenter M.L."/>
            <person name="Field M.C."/>
            <person name="Kuo A."/>
            <person name="Paredez A."/>
            <person name="Chapman J."/>
            <person name="Pham J."/>
            <person name="Shu S."/>
            <person name="Neupane R."/>
            <person name="Cipriano M."/>
            <person name="Mancuso J."/>
            <person name="Tu H."/>
            <person name="Salamov A."/>
            <person name="Lindquist E."/>
            <person name="Shapiro H."/>
            <person name="Lucas S."/>
            <person name="Grigoriev I.V."/>
            <person name="Cande W.Z."/>
            <person name="Fulton C."/>
            <person name="Rokhsar D.S."/>
            <person name="Dawson S.C."/>
        </authorList>
    </citation>
    <scope>NUCLEOTIDE SEQUENCE [LARGE SCALE GENOMIC DNA]</scope>
    <source>
        <strain evidence="10 11">NEG-M</strain>
    </source>
</reference>
<dbReference type="Gene3D" id="3.30.40.10">
    <property type="entry name" value="Zinc/RING finger domain, C3HC4 (zinc finger)"/>
    <property type="match status" value="1"/>
</dbReference>
<dbReference type="Proteomes" id="UP000006671">
    <property type="component" value="Unassembled WGS sequence"/>
</dbReference>
<dbReference type="AlphaFoldDB" id="D2VN67"/>
<dbReference type="SUPFAM" id="SSF57850">
    <property type="entry name" value="RING/U-box"/>
    <property type="match status" value="1"/>
</dbReference>
<keyword evidence="4 8" id="KW-0863">Zinc-finger</keyword>
<dbReference type="Pfam" id="PF13639">
    <property type="entry name" value="zf-RING_2"/>
    <property type="match status" value="1"/>
</dbReference>
<sequence>MSFYHNDHDVDTEQDDHNHLTGDEVIWRIIQNDQENMHDHQSGGKPPASKTFMRNMEVIWFDPEDAEDAQYKDESCPICGEEYKKGDQCHKLEDCNHFFHIKCLKLWFEKHNTCPMCRKDVLTDDPEYEEQKLDPSRLKDNIHSMYM</sequence>
<organism evidence="11">
    <name type="scientific">Naegleria gruberi</name>
    <name type="common">Amoeba</name>
    <dbReference type="NCBI Taxonomy" id="5762"/>
    <lineage>
        <taxon>Eukaryota</taxon>
        <taxon>Discoba</taxon>
        <taxon>Heterolobosea</taxon>
        <taxon>Tetramitia</taxon>
        <taxon>Eutetramitia</taxon>
        <taxon>Vahlkampfiidae</taxon>
        <taxon>Naegleria</taxon>
    </lineage>
</organism>
<accession>D2VN67</accession>
<protein>
    <submittedName>
        <fullName evidence="10">Predicted protein</fullName>
    </submittedName>
</protein>
<dbReference type="RefSeq" id="XP_002674342.1">
    <property type="nucleotide sequence ID" value="XM_002674296.1"/>
</dbReference>
<evidence type="ECO:0000256" key="1">
    <source>
        <dbReference type="ARBA" id="ARBA00004370"/>
    </source>
</evidence>